<evidence type="ECO:0000259" key="2">
    <source>
        <dbReference type="Pfam" id="PF14420"/>
    </source>
</evidence>
<dbReference type="InterPro" id="IPR025676">
    <property type="entry name" value="Clr5_dom"/>
</dbReference>
<dbReference type="OrthoDB" id="194358at2759"/>
<dbReference type="PANTHER" id="PTHR38788">
    <property type="entry name" value="CLR5 DOMAIN-CONTAINING PROTEIN"/>
    <property type="match status" value="1"/>
</dbReference>
<feature type="compositionally biased region" description="Polar residues" evidence="1">
    <location>
        <begin position="176"/>
        <end position="188"/>
    </location>
</feature>
<evidence type="ECO:0000313" key="3">
    <source>
        <dbReference type="EMBL" id="KAF4460468.1"/>
    </source>
</evidence>
<feature type="compositionally biased region" description="Low complexity" evidence="1">
    <location>
        <begin position="517"/>
        <end position="527"/>
    </location>
</feature>
<name>A0A8H4L3F8_9HYPO</name>
<evidence type="ECO:0000256" key="1">
    <source>
        <dbReference type="SAM" id="MobiDB-lite"/>
    </source>
</evidence>
<reference evidence="3 4" key="1">
    <citation type="submission" date="2020-01" db="EMBL/GenBank/DDBJ databases">
        <title>Identification and distribution of gene clusters putatively required for synthesis of sphingolipid metabolism inhibitors in phylogenetically diverse species of the filamentous fungus Fusarium.</title>
        <authorList>
            <person name="Kim H.-S."/>
            <person name="Busman M."/>
            <person name="Brown D.W."/>
            <person name="Divon H."/>
            <person name="Uhlig S."/>
            <person name="Proctor R.H."/>
        </authorList>
    </citation>
    <scope>NUCLEOTIDE SEQUENCE [LARGE SCALE GENOMIC DNA]</scope>
    <source>
        <strain evidence="3 4">NRRL 20459</strain>
    </source>
</reference>
<feature type="region of interest" description="Disordered" evidence="1">
    <location>
        <begin position="973"/>
        <end position="1019"/>
    </location>
</feature>
<feature type="compositionally biased region" description="Low complexity" evidence="1">
    <location>
        <begin position="452"/>
        <end position="461"/>
    </location>
</feature>
<dbReference type="Proteomes" id="UP000554235">
    <property type="component" value="Unassembled WGS sequence"/>
</dbReference>
<comment type="caution">
    <text evidence="3">The sequence shown here is derived from an EMBL/GenBank/DDBJ whole genome shotgun (WGS) entry which is preliminary data.</text>
</comment>
<dbReference type="Pfam" id="PF14420">
    <property type="entry name" value="Clr5"/>
    <property type="match status" value="1"/>
</dbReference>
<feature type="compositionally biased region" description="Polar residues" evidence="1">
    <location>
        <begin position="410"/>
        <end position="421"/>
    </location>
</feature>
<proteinExistence type="predicted"/>
<evidence type="ECO:0000313" key="4">
    <source>
        <dbReference type="Proteomes" id="UP000554235"/>
    </source>
</evidence>
<feature type="domain" description="Clr5" evidence="2">
    <location>
        <begin position="535"/>
        <end position="587"/>
    </location>
</feature>
<feature type="compositionally biased region" description="Polar residues" evidence="1">
    <location>
        <begin position="496"/>
        <end position="505"/>
    </location>
</feature>
<feature type="region of interest" description="Disordered" evidence="1">
    <location>
        <begin position="89"/>
        <end position="116"/>
    </location>
</feature>
<gene>
    <name evidence="3" type="ORF">FALBO_12752</name>
</gene>
<dbReference type="PANTHER" id="PTHR38788:SF3">
    <property type="entry name" value="CLR5 DOMAIN-CONTAINING PROTEIN"/>
    <property type="match status" value="1"/>
</dbReference>
<dbReference type="EMBL" id="JAADYS010001933">
    <property type="protein sequence ID" value="KAF4460468.1"/>
    <property type="molecule type" value="Genomic_DNA"/>
</dbReference>
<organism evidence="3 4">
    <name type="scientific">Fusarium albosuccineum</name>
    <dbReference type="NCBI Taxonomy" id="1237068"/>
    <lineage>
        <taxon>Eukaryota</taxon>
        <taxon>Fungi</taxon>
        <taxon>Dikarya</taxon>
        <taxon>Ascomycota</taxon>
        <taxon>Pezizomycotina</taxon>
        <taxon>Sordariomycetes</taxon>
        <taxon>Hypocreomycetidae</taxon>
        <taxon>Hypocreales</taxon>
        <taxon>Nectriaceae</taxon>
        <taxon>Fusarium</taxon>
        <taxon>Fusarium decemcellulare species complex</taxon>
    </lineage>
</organism>
<feature type="region of interest" description="Disordered" evidence="1">
    <location>
        <begin position="176"/>
        <end position="216"/>
    </location>
</feature>
<protein>
    <submittedName>
        <fullName evidence="3">Clr5 domain-containing</fullName>
    </submittedName>
</protein>
<accession>A0A8H4L3F8</accession>
<feature type="region of interest" description="Disordered" evidence="1">
    <location>
        <begin position="392"/>
        <end position="536"/>
    </location>
</feature>
<feature type="compositionally biased region" description="Polar residues" evidence="1">
    <location>
        <begin position="205"/>
        <end position="216"/>
    </location>
</feature>
<dbReference type="AlphaFoldDB" id="A0A8H4L3F8"/>
<sequence length="1030" mass="113621">MYGAAVLVWPCRPFSCRAESFTRPLILSRTPLHSPPSRKANSALSQGPLLPFSFCLSLPELPCEGTFAGPLSRASLGVLSVDSPRLPSGPRRIDGPIIAPPISSPAAEAFDSPQSVTDCLPASGPGLSRPAWALPSGDMFNHPAGGPRASDSNGDPSYGFADQAWQRYGINNNSTAFSTDHTQTSYASDRSYGDSSGMDWAPTPSDYQTSEYQTRFHQQNSVPDNVELDNMGPPQGGGGVGRLVAHFENKSFAPPLPPRPSNTVTSPINAEPPVSSPFGSFSVASPVVTSPLASPSEPNYGLLAGHSRVASPIASPPPQMTFGGFHDMSVSSPGVGPSSGHFGSMNSFMANNRVTTPMETSMAESPMVANPMMNHPKVTSPSPVTPGVPGTPGFAIWRPPVPMTPKPAMDQTQGSSSSSNAGGYFAKPPVPSTPKPVMNAGSQLVLDFNSNPSASAKGKAPARPPSKPPRHPARQPSRSQLSTPPIFSPSIKREPSTPQLSQTPTVPHPLPSERRSSVSQRSQAGSRPSREQVPAEAWESFKNTIRTLYLEERKPLKEVMSIMAGKYGFQATPKMYKTRFSQWGFVKNNTEEEVKRLLSMKFQRDAEGKVSEFVRNGKVVNLGTYLKRKGVTEYDLIDFELPADLPAHIRCRTPTPPPAPGYLQSPDLLRAQETIISNMRKAFLQCRQFEVETDAQVGWQTIMVWGAGSSDLLLEANHYFEMRDADQGGHFLMKAFKQLELDLKKLSPQGIKELLLGMVHRDPGMMTALCKYLAAYSTTNFERSHPLRQIFSCLYEVQQKHGPGTLSDLLWSSIPTIAEELEAIYGRKHPYVARTWADLATFYNHANPERLEKLVAELRLLQRQMEHRQGTDSVDVFVLRYTIVQLMHSAHPQSDATKQATIDLWHHARGMGLVFPVRGQQPNVFCYHSPVKVDPWTKRCRRRYDSGVQLLEEHVGVRVMPYFEEDFHTTEHAPEHVPQQQQQHQHQQHQQQQHQQQQHQQQQRAPQLQAQDSWAAAMGQHMSSNKWSFI</sequence>
<feature type="compositionally biased region" description="Low complexity" evidence="1">
    <location>
        <begin position="979"/>
        <end position="1003"/>
    </location>
</feature>
<feature type="region of interest" description="Disordered" evidence="1">
    <location>
        <begin position="138"/>
        <end position="160"/>
    </location>
</feature>
<keyword evidence="4" id="KW-1185">Reference proteome</keyword>